<organism evidence="12 13">
    <name type="scientific">Neogobius melanostomus</name>
    <name type="common">round goby</name>
    <dbReference type="NCBI Taxonomy" id="47308"/>
    <lineage>
        <taxon>Eukaryota</taxon>
        <taxon>Metazoa</taxon>
        <taxon>Chordata</taxon>
        <taxon>Craniata</taxon>
        <taxon>Vertebrata</taxon>
        <taxon>Euteleostomi</taxon>
        <taxon>Actinopterygii</taxon>
        <taxon>Neopterygii</taxon>
        <taxon>Teleostei</taxon>
        <taxon>Neoteleostei</taxon>
        <taxon>Acanthomorphata</taxon>
        <taxon>Gobiaria</taxon>
        <taxon>Gobiiformes</taxon>
        <taxon>Gobioidei</taxon>
        <taxon>Gobiidae</taxon>
        <taxon>Benthophilinae</taxon>
        <taxon>Neogobiini</taxon>
        <taxon>Neogobius</taxon>
    </lineage>
</organism>
<dbReference type="AlphaFoldDB" id="A0A8C6SPI9"/>
<dbReference type="InterPro" id="IPR043136">
    <property type="entry name" value="B30.2/SPRY_sf"/>
</dbReference>
<dbReference type="Proteomes" id="UP000694523">
    <property type="component" value="Unplaced"/>
</dbReference>
<dbReference type="PRINTS" id="PR01407">
    <property type="entry name" value="BUTYPHLNCDUF"/>
</dbReference>
<dbReference type="Pfam" id="PF13765">
    <property type="entry name" value="PRY"/>
    <property type="match status" value="1"/>
</dbReference>
<evidence type="ECO:0000256" key="6">
    <source>
        <dbReference type="ARBA" id="ARBA00023157"/>
    </source>
</evidence>
<feature type="domain" description="Ig-like" evidence="11">
    <location>
        <begin position="42"/>
        <end position="133"/>
    </location>
</feature>
<dbReference type="InterPro" id="IPR007110">
    <property type="entry name" value="Ig-like_dom"/>
</dbReference>
<keyword evidence="8" id="KW-0393">Immunoglobulin domain</keyword>
<dbReference type="Gene3D" id="2.60.40.10">
    <property type="entry name" value="Immunoglobulins"/>
    <property type="match status" value="2"/>
</dbReference>
<evidence type="ECO:0000259" key="11">
    <source>
        <dbReference type="PROSITE" id="PS50835"/>
    </source>
</evidence>
<dbReference type="GO" id="GO:0050863">
    <property type="term" value="P:regulation of T cell activation"/>
    <property type="evidence" value="ECO:0007669"/>
    <property type="project" value="UniProtKB-ARBA"/>
</dbReference>
<dbReference type="PANTHER" id="PTHR24100:SF149">
    <property type="entry name" value="BG-LIKE ANTIGEN 1-RELATED"/>
    <property type="match status" value="1"/>
</dbReference>
<dbReference type="InterPro" id="IPR053896">
    <property type="entry name" value="BTN3A2-like_Ig-C"/>
</dbReference>
<dbReference type="PROSITE" id="PS50835">
    <property type="entry name" value="IG_LIKE"/>
    <property type="match status" value="2"/>
</dbReference>
<accession>A0A8C6SPI9</accession>
<evidence type="ECO:0000256" key="8">
    <source>
        <dbReference type="ARBA" id="ARBA00023319"/>
    </source>
</evidence>
<sequence>VKVSVLFQIHMELLTLILLTLSSLVSSLSPVSSHVSCVFMETCLLPCSFKPGDLVIEWKKLEGSVTVHVFDQGKDELKDQDASFRGRTSLFPEQFFVGNTSMQLFKVTLDDEGIYRCFVYDRKTDDGTEEYIHLRVEGKKQALSMEQKGDVLVCSSEGIYPQPNVSWAPPSRHKTQIKPMTDRRFSVTSSLSLDVQPPQQYSCNISTDHSWKSATYSLQRECAPVHSVRAPLFYTSSHQQEVNQERGWGQDRYYIIFLSQLVRCLCVSDSCDVSLDPNTAHRCLLLSEDRRTVSCGKEQQYPDHEDRFTDLCQVLSSTGLRGRCYWEVDWSGEDIDIAVSYRGIRRRGYSEESRFGDNDQSWSLRIKKGEYSVLHNERAIIEIRHSSAGRYRWDVPSGKVGVFLDSEAGALSFYRIIKGDLIHFHTFSSSFTEPLFPGFGLDLTSKLSVV</sequence>
<dbReference type="Gene3D" id="2.60.120.920">
    <property type="match status" value="1"/>
</dbReference>
<keyword evidence="2" id="KW-0812">Transmembrane</keyword>
<evidence type="ECO:0000256" key="4">
    <source>
        <dbReference type="ARBA" id="ARBA00022989"/>
    </source>
</evidence>
<dbReference type="InterPro" id="IPR006574">
    <property type="entry name" value="PRY"/>
</dbReference>
<evidence type="ECO:0000256" key="9">
    <source>
        <dbReference type="SAM" id="SignalP"/>
    </source>
</evidence>
<evidence type="ECO:0000256" key="1">
    <source>
        <dbReference type="ARBA" id="ARBA00004479"/>
    </source>
</evidence>
<dbReference type="GO" id="GO:0009897">
    <property type="term" value="C:external side of plasma membrane"/>
    <property type="evidence" value="ECO:0007669"/>
    <property type="project" value="TreeGrafter"/>
</dbReference>
<dbReference type="InterPro" id="IPR003877">
    <property type="entry name" value="SPRY_dom"/>
</dbReference>
<dbReference type="SUPFAM" id="SSF49899">
    <property type="entry name" value="Concanavalin A-like lectins/glucanases"/>
    <property type="match status" value="1"/>
</dbReference>
<keyword evidence="7" id="KW-0325">Glycoprotein</keyword>
<feature type="chain" id="PRO_5034573187" evidence="9">
    <location>
        <begin position="28"/>
        <end position="450"/>
    </location>
</feature>
<dbReference type="SMART" id="SM00589">
    <property type="entry name" value="PRY"/>
    <property type="match status" value="1"/>
</dbReference>
<keyword evidence="5" id="KW-0472">Membrane</keyword>
<evidence type="ECO:0000256" key="5">
    <source>
        <dbReference type="ARBA" id="ARBA00023136"/>
    </source>
</evidence>
<dbReference type="FunFam" id="2.60.40.10:FF:000142">
    <property type="entry name" value="V-set domain-containing T-cell activation inhibitor 1"/>
    <property type="match status" value="1"/>
</dbReference>
<dbReference type="GO" id="GO:0005102">
    <property type="term" value="F:signaling receptor binding"/>
    <property type="evidence" value="ECO:0007669"/>
    <property type="project" value="TreeGrafter"/>
</dbReference>
<dbReference type="Pfam" id="PF00622">
    <property type="entry name" value="SPRY"/>
    <property type="match status" value="1"/>
</dbReference>
<dbReference type="InterPro" id="IPR036179">
    <property type="entry name" value="Ig-like_dom_sf"/>
</dbReference>
<evidence type="ECO:0000313" key="12">
    <source>
        <dbReference type="Ensembl" id="ENSNMLP00000008953.1"/>
    </source>
</evidence>
<dbReference type="PANTHER" id="PTHR24100">
    <property type="entry name" value="BUTYROPHILIN"/>
    <property type="match status" value="1"/>
</dbReference>
<evidence type="ECO:0000256" key="3">
    <source>
        <dbReference type="ARBA" id="ARBA00022729"/>
    </source>
</evidence>
<dbReference type="SUPFAM" id="SSF48726">
    <property type="entry name" value="Immunoglobulin"/>
    <property type="match status" value="2"/>
</dbReference>
<evidence type="ECO:0000259" key="10">
    <source>
        <dbReference type="PROSITE" id="PS50188"/>
    </source>
</evidence>
<keyword evidence="4" id="KW-1133">Transmembrane helix</keyword>
<dbReference type="InterPro" id="IPR013783">
    <property type="entry name" value="Ig-like_fold"/>
</dbReference>
<dbReference type="InterPro" id="IPR050504">
    <property type="entry name" value="IgSF_BTN/MOG"/>
</dbReference>
<dbReference type="InterPro" id="IPR003879">
    <property type="entry name" value="Butyrophylin_SPRY"/>
</dbReference>
<feature type="domain" description="B30.2/SPRY" evidence="10">
    <location>
        <begin position="253"/>
        <end position="450"/>
    </location>
</feature>
<evidence type="ECO:0000256" key="2">
    <source>
        <dbReference type="ARBA" id="ARBA00022692"/>
    </source>
</evidence>
<dbReference type="Pfam" id="PF22705">
    <property type="entry name" value="C2-set_3"/>
    <property type="match status" value="1"/>
</dbReference>
<feature type="domain" description="Ig-like" evidence="11">
    <location>
        <begin position="137"/>
        <end position="219"/>
    </location>
</feature>
<reference evidence="12" key="1">
    <citation type="submission" date="2025-08" db="UniProtKB">
        <authorList>
            <consortium name="Ensembl"/>
        </authorList>
    </citation>
    <scope>IDENTIFICATION</scope>
</reference>
<evidence type="ECO:0000313" key="13">
    <source>
        <dbReference type="Proteomes" id="UP000694523"/>
    </source>
</evidence>
<keyword evidence="3 9" id="KW-0732">Signal</keyword>
<dbReference type="InterPro" id="IPR013106">
    <property type="entry name" value="Ig_V-set"/>
</dbReference>
<dbReference type="InterPro" id="IPR013320">
    <property type="entry name" value="ConA-like_dom_sf"/>
</dbReference>
<name>A0A8C6SPI9_9GOBI</name>
<comment type="subcellular location">
    <subcellularLocation>
        <location evidence="1">Membrane</location>
        <topology evidence="1">Single-pass type I membrane protein</topology>
    </subcellularLocation>
</comment>
<dbReference type="GO" id="GO:1903037">
    <property type="term" value="P:regulation of leukocyte cell-cell adhesion"/>
    <property type="evidence" value="ECO:0007669"/>
    <property type="project" value="UniProtKB-ARBA"/>
</dbReference>
<proteinExistence type="predicted"/>
<dbReference type="Ensembl" id="ENSNMLT00000010146.1">
    <property type="protein sequence ID" value="ENSNMLP00000008953.1"/>
    <property type="gene ID" value="ENSNMLG00000006278.1"/>
</dbReference>
<dbReference type="PROSITE" id="PS50188">
    <property type="entry name" value="B302_SPRY"/>
    <property type="match status" value="1"/>
</dbReference>
<evidence type="ECO:0000256" key="7">
    <source>
        <dbReference type="ARBA" id="ARBA00023180"/>
    </source>
</evidence>
<protein>
    <submittedName>
        <fullName evidence="12">Uncharacterized protein</fullName>
    </submittedName>
</protein>
<dbReference type="GO" id="GO:0001817">
    <property type="term" value="P:regulation of cytokine production"/>
    <property type="evidence" value="ECO:0007669"/>
    <property type="project" value="TreeGrafter"/>
</dbReference>
<keyword evidence="13" id="KW-1185">Reference proteome</keyword>
<keyword evidence="6" id="KW-1015">Disulfide bond</keyword>
<dbReference type="Pfam" id="PF07686">
    <property type="entry name" value="V-set"/>
    <property type="match status" value="1"/>
</dbReference>
<feature type="signal peptide" evidence="9">
    <location>
        <begin position="1"/>
        <end position="27"/>
    </location>
</feature>
<dbReference type="InterPro" id="IPR001870">
    <property type="entry name" value="B30.2/SPRY"/>
</dbReference>
<dbReference type="SMART" id="SM00449">
    <property type="entry name" value="SPRY"/>
    <property type="match status" value="1"/>
</dbReference>
<dbReference type="GO" id="GO:0050852">
    <property type="term" value="P:T cell receptor signaling pathway"/>
    <property type="evidence" value="ECO:0007669"/>
    <property type="project" value="TreeGrafter"/>
</dbReference>
<reference evidence="12" key="2">
    <citation type="submission" date="2025-09" db="UniProtKB">
        <authorList>
            <consortium name="Ensembl"/>
        </authorList>
    </citation>
    <scope>IDENTIFICATION</scope>
</reference>